<evidence type="ECO:0000256" key="1">
    <source>
        <dbReference type="SAM" id="MobiDB-lite"/>
    </source>
</evidence>
<evidence type="ECO:0000313" key="3">
    <source>
        <dbReference type="EMBL" id="CAK0863811.1"/>
    </source>
</evidence>
<evidence type="ECO:0000256" key="2">
    <source>
        <dbReference type="SAM" id="Phobius"/>
    </source>
</evidence>
<dbReference type="EMBL" id="CAUYUJ010016300">
    <property type="protein sequence ID" value="CAK0863811.1"/>
    <property type="molecule type" value="Genomic_DNA"/>
</dbReference>
<gene>
    <name evidence="3" type="ORF">PCOR1329_LOCUS51853</name>
</gene>
<keyword evidence="2" id="KW-1133">Transmembrane helix</keyword>
<dbReference type="Proteomes" id="UP001189429">
    <property type="component" value="Unassembled WGS sequence"/>
</dbReference>
<feature type="transmembrane region" description="Helical" evidence="2">
    <location>
        <begin position="68"/>
        <end position="90"/>
    </location>
</feature>
<feature type="region of interest" description="Disordered" evidence="1">
    <location>
        <begin position="361"/>
        <end position="420"/>
    </location>
</feature>
<name>A0ABN9UUN4_9DINO</name>
<sequence>MLKLISEPTCDKTGKCGAMGPPLTILGIVSKVIRFSLLPNTLILPLTSMRFVEQCRDKYIIYSQDVSIGFWVYCWLLADLVTMIILYVVAKTVLGGQALSKMWYRCYKTISIFTTLIALNLFFFDLICCFKLRSTDRDGGGTRDNLPIPIFDGTGWWDFSRHVEAWQLAASLKRERRGPALDAGPRDDAWAAVEDINLERFAELGGLEFLMLELKDRFEEQEILRQGDALYEFFVLRTRRQQEQTRTFMRRFNALVRRLAKFAATLPPIVLGCGQHQTARAELGEQPDTMSEHLLDLGDDEYHAVDKFRAKFTRAKFKTKDMRKRVGLAIYDSGFTRCVIGYNVPELRAATLRRCARASRRRQVAEKERCRPAAKQRGVRDGPRSGTFSFPKELGAPPVPVQDEGQKRIAYESEQKHRID</sequence>
<organism evidence="3 4">
    <name type="scientific">Prorocentrum cordatum</name>
    <dbReference type="NCBI Taxonomy" id="2364126"/>
    <lineage>
        <taxon>Eukaryota</taxon>
        <taxon>Sar</taxon>
        <taxon>Alveolata</taxon>
        <taxon>Dinophyceae</taxon>
        <taxon>Prorocentrales</taxon>
        <taxon>Prorocentraceae</taxon>
        <taxon>Prorocentrum</taxon>
    </lineage>
</organism>
<keyword evidence="2" id="KW-0812">Transmembrane</keyword>
<keyword evidence="4" id="KW-1185">Reference proteome</keyword>
<comment type="caution">
    <text evidence="3">The sequence shown here is derived from an EMBL/GenBank/DDBJ whole genome shotgun (WGS) entry which is preliminary data.</text>
</comment>
<feature type="compositionally biased region" description="Basic and acidic residues" evidence="1">
    <location>
        <begin position="404"/>
        <end position="420"/>
    </location>
</feature>
<accession>A0ABN9UUN4</accession>
<proteinExistence type="predicted"/>
<keyword evidence="2" id="KW-0472">Membrane</keyword>
<feature type="transmembrane region" description="Helical" evidence="2">
    <location>
        <begin position="110"/>
        <end position="130"/>
    </location>
</feature>
<protein>
    <submittedName>
        <fullName evidence="3">Uncharacterized protein</fullName>
    </submittedName>
</protein>
<evidence type="ECO:0000313" key="4">
    <source>
        <dbReference type="Proteomes" id="UP001189429"/>
    </source>
</evidence>
<reference evidence="3" key="1">
    <citation type="submission" date="2023-10" db="EMBL/GenBank/DDBJ databases">
        <authorList>
            <person name="Chen Y."/>
            <person name="Shah S."/>
            <person name="Dougan E. K."/>
            <person name="Thang M."/>
            <person name="Chan C."/>
        </authorList>
    </citation>
    <scope>NUCLEOTIDE SEQUENCE [LARGE SCALE GENOMIC DNA]</scope>
</reference>